<reference evidence="6" key="2">
    <citation type="journal article" date="2013" name="Nat. Commun.">
        <title>Genome of the Chinese tree shrew.</title>
        <authorList>
            <person name="Fan Y."/>
            <person name="Huang Z.Y."/>
            <person name="Cao C.C."/>
            <person name="Chen C.S."/>
            <person name="Chen Y.X."/>
            <person name="Fan D.D."/>
            <person name="He J."/>
            <person name="Hou H.L."/>
            <person name="Hu L."/>
            <person name="Hu X.T."/>
            <person name="Jiang X.T."/>
            <person name="Lai R."/>
            <person name="Lang Y.S."/>
            <person name="Liang B."/>
            <person name="Liao S.G."/>
            <person name="Mu D."/>
            <person name="Ma Y.Y."/>
            <person name="Niu Y.Y."/>
            <person name="Sun X.Q."/>
            <person name="Xia J.Q."/>
            <person name="Xiao J."/>
            <person name="Xiong Z.Q."/>
            <person name="Xu L."/>
            <person name="Yang L."/>
            <person name="Zhang Y."/>
            <person name="Zhao W."/>
            <person name="Zhao X.D."/>
            <person name="Zheng Y.T."/>
            <person name="Zhou J.M."/>
            <person name="Zhu Y.B."/>
            <person name="Zhang G.J."/>
            <person name="Wang J."/>
            <person name="Yao Y.G."/>
        </authorList>
    </citation>
    <scope>NUCLEOTIDE SEQUENCE [LARGE SCALE GENOMIC DNA]</scope>
</reference>
<organism evidence="5 6">
    <name type="scientific">Tupaia chinensis</name>
    <name type="common">Chinese tree shrew</name>
    <name type="synonym">Tupaia belangeri chinensis</name>
    <dbReference type="NCBI Taxonomy" id="246437"/>
    <lineage>
        <taxon>Eukaryota</taxon>
        <taxon>Metazoa</taxon>
        <taxon>Chordata</taxon>
        <taxon>Craniata</taxon>
        <taxon>Vertebrata</taxon>
        <taxon>Euteleostomi</taxon>
        <taxon>Mammalia</taxon>
        <taxon>Eutheria</taxon>
        <taxon>Euarchontoglires</taxon>
        <taxon>Scandentia</taxon>
        <taxon>Tupaiidae</taxon>
        <taxon>Tupaia</taxon>
    </lineage>
</organism>
<dbReference type="STRING" id="246437.L9L6W0"/>
<dbReference type="InterPro" id="IPR000592">
    <property type="entry name" value="Ribosomal_eS27"/>
</dbReference>
<evidence type="ECO:0000313" key="6">
    <source>
        <dbReference type="Proteomes" id="UP000011518"/>
    </source>
</evidence>
<dbReference type="GO" id="GO:0006412">
    <property type="term" value="P:translation"/>
    <property type="evidence" value="ECO:0007669"/>
    <property type="project" value="InterPro"/>
</dbReference>
<dbReference type="GO" id="GO:0003735">
    <property type="term" value="F:structural constituent of ribosome"/>
    <property type="evidence" value="ECO:0007669"/>
    <property type="project" value="InterPro"/>
</dbReference>
<name>L9L6W0_TUPCH</name>
<keyword evidence="2 5" id="KW-0689">Ribosomal protein</keyword>
<evidence type="ECO:0000256" key="3">
    <source>
        <dbReference type="ARBA" id="ARBA00023274"/>
    </source>
</evidence>
<keyword evidence="6" id="KW-1185">Reference proteome</keyword>
<evidence type="ECO:0000256" key="2">
    <source>
        <dbReference type="ARBA" id="ARBA00022980"/>
    </source>
</evidence>
<proteinExistence type="predicted"/>
<dbReference type="Pfam" id="PF01667">
    <property type="entry name" value="Ribosomal_S27e"/>
    <property type="match status" value="1"/>
</dbReference>
<dbReference type="GO" id="GO:0005840">
    <property type="term" value="C:ribosome"/>
    <property type="evidence" value="ECO:0007669"/>
    <property type="project" value="UniProtKB-KW"/>
</dbReference>
<dbReference type="GO" id="GO:1990904">
    <property type="term" value="C:ribonucleoprotein complex"/>
    <property type="evidence" value="ECO:0007669"/>
    <property type="project" value="UniProtKB-KW"/>
</dbReference>
<feature type="compositionally biased region" description="Basic and acidic residues" evidence="4">
    <location>
        <begin position="1"/>
        <end position="16"/>
    </location>
</feature>
<dbReference type="EMBL" id="KB320497">
    <property type="protein sequence ID" value="ELW70384.1"/>
    <property type="molecule type" value="Genomic_DNA"/>
</dbReference>
<keyword evidence="3" id="KW-0687">Ribonucleoprotein</keyword>
<evidence type="ECO:0000256" key="4">
    <source>
        <dbReference type="SAM" id="MobiDB-lite"/>
    </source>
</evidence>
<accession>L9L6W0</accession>
<reference evidence="6" key="1">
    <citation type="submission" date="2012-07" db="EMBL/GenBank/DDBJ databases">
        <title>Genome of the Chinese tree shrew, a rising model animal genetically related to primates.</title>
        <authorList>
            <person name="Zhang G."/>
            <person name="Fan Y."/>
            <person name="Yao Y."/>
            <person name="Huang Z."/>
        </authorList>
    </citation>
    <scope>NUCLEOTIDE SEQUENCE [LARGE SCALE GENOMIC DNA]</scope>
</reference>
<protein>
    <submittedName>
        <fullName evidence="5">40S ribosomal protein S27</fullName>
    </submittedName>
</protein>
<sequence>MPLAKDLLHPSPEEKRKHTKKHLVQSRNSYFMDVKCPGCRKITTVAAPLSSASLQEEKKFLPQEFRANQKSGTLKSHLGQGTHENNAYPFSVVWHRGWWHRTSRHTSDGEKGCCCLKPPDQGNWQPQATGRRPRRSAAELATWVVAAYREQLGQWPARDLLSDSEPWRTRSAHGLPARCELEGPCDRRCGAGVGVPRRSCCRAEEVVLVRRVI</sequence>
<dbReference type="PANTHER" id="PTHR11594">
    <property type="entry name" value="40S RIBOSOMAL PROTEIN S27"/>
    <property type="match status" value="1"/>
</dbReference>
<dbReference type="AlphaFoldDB" id="L9L6W0"/>
<dbReference type="Proteomes" id="UP000011518">
    <property type="component" value="Unassembled WGS sequence"/>
</dbReference>
<keyword evidence="1" id="KW-0862">Zinc</keyword>
<dbReference type="InParanoid" id="L9L6W0"/>
<evidence type="ECO:0000256" key="1">
    <source>
        <dbReference type="ARBA" id="ARBA00022833"/>
    </source>
</evidence>
<dbReference type="Gene3D" id="2.20.25.100">
    <property type="entry name" value="Zn-binding ribosomal proteins"/>
    <property type="match status" value="1"/>
</dbReference>
<dbReference type="InterPro" id="IPR023407">
    <property type="entry name" value="Ribosomal_eS27_Zn-bd_dom_sf"/>
</dbReference>
<evidence type="ECO:0000313" key="5">
    <source>
        <dbReference type="EMBL" id="ELW70384.1"/>
    </source>
</evidence>
<gene>
    <name evidence="5" type="ORF">TREES_T100002621</name>
</gene>
<feature type="region of interest" description="Disordered" evidence="4">
    <location>
        <begin position="1"/>
        <end position="23"/>
    </location>
</feature>